<evidence type="ECO:0000313" key="2">
    <source>
        <dbReference type="Proteomes" id="UP001652409"/>
    </source>
</evidence>
<reference evidence="1 2" key="1">
    <citation type="journal article" date="2021" name="ISME Commun">
        <title>Automated analysis of genomic sequences facilitates high-throughput and comprehensive description of bacteria.</title>
        <authorList>
            <person name="Hitch T.C.A."/>
        </authorList>
    </citation>
    <scope>NUCLEOTIDE SEQUENCE [LARGE SCALE GENOMIC DNA]</scope>
    <source>
        <strain evidence="1 2">Sanger_23</strain>
    </source>
</reference>
<dbReference type="RefSeq" id="WP_158421298.1">
    <property type="nucleotide sequence ID" value="NZ_JAOQJL010000012.1"/>
</dbReference>
<dbReference type="PROSITE" id="PS51257">
    <property type="entry name" value="PROKAR_LIPOPROTEIN"/>
    <property type="match status" value="1"/>
</dbReference>
<dbReference type="EMBL" id="JAOQJL010000012">
    <property type="protein sequence ID" value="MCU6765266.1"/>
    <property type="molecule type" value="Genomic_DNA"/>
</dbReference>
<proteinExistence type="predicted"/>
<sequence>MKKKGWILLLVLVCVAFLVSCGKKASSDDRQGELVWSQAEDRFPSACICHVSQFHGFLT</sequence>
<name>A0ABT2TU25_9FIRM</name>
<keyword evidence="2" id="KW-1185">Reference proteome</keyword>
<protein>
    <submittedName>
        <fullName evidence="1">Uncharacterized protein</fullName>
    </submittedName>
</protein>
<organism evidence="1 2">
    <name type="scientific">Blautia ammoniilytica</name>
    <dbReference type="NCBI Taxonomy" id="2981782"/>
    <lineage>
        <taxon>Bacteria</taxon>
        <taxon>Bacillati</taxon>
        <taxon>Bacillota</taxon>
        <taxon>Clostridia</taxon>
        <taxon>Lachnospirales</taxon>
        <taxon>Lachnospiraceae</taxon>
        <taxon>Blautia</taxon>
    </lineage>
</organism>
<accession>A0ABT2TU25</accession>
<gene>
    <name evidence="1" type="ORF">OCV61_07525</name>
</gene>
<comment type="caution">
    <text evidence="1">The sequence shown here is derived from an EMBL/GenBank/DDBJ whole genome shotgun (WGS) entry which is preliminary data.</text>
</comment>
<dbReference type="Proteomes" id="UP001652409">
    <property type="component" value="Unassembled WGS sequence"/>
</dbReference>
<evidence type="ECO:0000313" key="1">
    <source>
        <dbReference type="EMBL" id="MCU6765266.1"/>
    </source>
</evidence>